<dbReference type="RefSeq" id="WP_022599989.1">
    <property type="nucleotide sequence ID" value="NZ_KI440780.1"/>
</dbReference>
<reference evidence="2 3" key="1">
    <citation type="submission" date="2018-10" db="EMBL/GenBank/DDBJ databases">
        <title>Genomic Encyclopedia of Archaeal and Bacterial Type Strains, Phase II (KMG-II): from individual species to whole genera.</title>
        <authorList>
            <person name="Goeker M."/>
        </authorList>
    </citation>
    <scope>NUCLEOTIDE SEQUENCE [LARGE SCALE GENOMIC DNA]</scope>
    <source>
        <strain evidence="2 3">NSB1</strain>
    </source>
</reference>
<accession>A0A495WBD7</accession>
<evidence type="ECO:0000313" key="2">
    <source>
        <dbReference type="EMBL" id="RKT58991.1"/>
    </source>
</evidence>
<dbReference type="Proteomes" id="UP000269493">
    <property type="component" value="Unassembled WGS sequence"/>
</dbReference>
<gene>
    <name evidence="2" type="ORF">BC742_1128</name>
</gene>
<dbReference type="GeneID" id="92928925"/>
<proteinExistence type="predicted"/>
<keyword evidence="3" id="KW-1185">Reference proteome</keyword>
<sequence>MKKLLLSFFCLLLAVQNYAQEGVEYKTLPTRVSIISPDSEHFDPSSLNISCHKEVVEPFVWDNSTKSYVGKIRCYFGDDIVNFTIGTPDNRIVCELEGFIENLESITEANFKVDFSQYHYVQIKAKDKRMSLYVDYIYSSEDDSGSSFPGGSHIYTNMVDNATWCKSGKYTYEPEITFDDAAVMTTEHYLTVDNRDVEEIIDIDMEKMHLVTFHVTGVEKKPLAGASIDVIPSTNADLDMELDTDDEGIGRAYLLDGSYYFGVDASYNNYLGSDDSIVEFTVSGKDIDVKYGFDDYKKVIFNISGIGLQSVALSIMKAYESNQDEYYESLSGEGVVAHEMYLPADGQFSYSINPTCSGYKFPVKNDVFEANTTDRLDIVFDEQNYTQVFFDVINKPEENYPYIKIFHNATLVRDLYIGDMSSKEMFSPGEYNYVLISNNSDLQSKGSFAISKGDEKKTITVDCAEGISKPVFFSVKNMPESIKSEYLSYEVKSENGMDLFNFSFYPGQEEPVQFSLPNGSYIFAISKDDSRGAFYHEQKVEIDDNNRNVEIDLGNYGTVRVYTTAPEGISVDDIFCIYPDGQTVDLYGEEVMVWLESGKEYSFIASGSDDNGFDMHSSEKKAVTVKAGEVVDVTLDLEIPQTDYTVSMSIRDRYAGYIKNAKVTINGEAYRSNRQGQVQTLIPVSGNSLTYRVEATGYETLEKTVQLSKMDILSQYVDIDVFLEYDGGVDGIEEQTIDKLKVLNTVVDGNLFIDNGTENMWNMIMVGLDGHVVINKNIELGINDIGVENLASGFYIVVLSNGTEQKSVKIIKR</sequence>
<evidence type="ECO:0000256" key="1">
    <source>
        <dbReference type="SAM" id="SignalP"/>
    </source>
</evidence>
<comment type="caution">
    <text evidence="2">The sequence shown here is derived from an EMBL/GenBank/DDBJ whole genome shotgun (WGS) entry which is preliminary data.</text>
</comment>
<feature type="signal peptide" evidence="1">
    <location>
        <begin position="1"/>
        <end position="19"/>
    </location>
</feature>
<dbReference type="InterPro" id="IPR026444">
    <property type="entry name" value="Secre_tail"/>
</dbReference>
<dbReference type="NCBIfam" id="TIGR04183">
    <property type="entry name" value="Por_Secre_tail"/>
    <property type="match status" value="1"/>
</dbReference>
<evidence type="ECO:0000313" key="3">
    <source>
        <dbReference type="Proteomes" id="UP000269493"/>
    </source>
</evidence>
<feature type="chain" id="PRO_5019809865" evidence="1">
    <location>
        <begin position="20"/>
        <end position="813"/>
    </location>
</feature>
<keyword evidence="1" id="KW-0732">Signal</keyword>
<dbReference type="AlphaFoldDB" id="A0A495WBD7"/>
<name>A0A495WBD7_9BACT</name>
<protein>
    <submittedName>
        <fullName evidence="2">Putative secreted protein (Por secretion system target)</fullName>
    </submittedName>
</protein>
<dbReference type="EMBL" id="RBXN01000003">
    <property type="protein sequence ID" value="RKT58991.1"/>
    <property type="molecule type" value="Genomic_DNA"/>
</dbReference>
<organism evidence="2 3">
    <name type="scientific">Coprobacter fastidiosus NSB1 = JCM 33896</name>
    <dbReference type="NCBI Taxonomy" id="1349822"/>
    <lineage>
        <taxon>Bacteria</taxon>
        <taxon>Pseudomonadati</taxon>
        <taxon>Bacteroidota</taxon>
        <taxon>Bacteroidia</taxon>
        <taxon>Bacteroidales</taxon>
        <taxon>Barnesiellaceae</taxon>
        <taxon>Coprobacter</taxon>
    </lineage>
</organism>